<feature type="compositionally biased region" description="Polar residues" evidence="1">
    <location>
        <begin position="106"/>
        <end position="116"/>
    </location>
</feature>
<dbReference type="Proteomes" id="UP000299102">
    <property type="component" value="Unassembled WGS sequence"/>
</dbReference>
<feature type="region of interest" description="Disordered" evidence="1">
    <location>
        <begin position="48"/>
        <end position="116"/>
    </location>
</feature>
<accession>A0A4C1XQV5</accession>
<evidence type="ECO:0000256" key="1">
    <source>
        <dbReference type="SAM" id="MobiDB-lite"/>
    </source>
</evidence>
<dbReference type="AlphaFoldDB" id="A0A4C1XQV5"/>
<evidence type="ECO:0000313" key="2">
    <source>
        <dbReference type="EMBL" id="GBP66316.1"/>
    </source>
</evidence>
<organism evidence="2 3">
    <name type="scientific">Eumeta variegata</name>
    <name type="common">Bagworm moth</name>
    <name type="synonym">Eumeta japonica</name>
    <dbReference type="NCBI Taxonomy" id="151549"/>
    <lineage>
        <taxon>Eukaryota</taxon>
        <taxon>Metazoa</taxon>
        <taxon>Ecdysozoa</taxon>
        <taxon>Arthropoda</taxon>
        <taxon>Hexapoda</taxon>
        <taxon>Insecta</taxon>
        <taxon>Pterygota</taxon>
        <taxon>Neoptera</taxon>
        <taxon>Endopterygota</taxon>
        <taxon>Lepidoptera</taxon>
        <taxon>Glossata</taxon>
        <taxon>Ditrysia</taxon>
        <taxon>Tineoidea</taxon>
        <taxon>Psychidae</taxon>
        <taxon>Oiketicinae</taxon>
        <taxon>Eumeta</taxon>
    </lineage>
</organism>
<protein>
    <submittedName>
        <fullName evidence="2">Uncharacterized protein</fullName>
    </submittedName>
</protein>
<comment type="caution">
    <text evidence="2">The sequence shown here is derived from an EMBL/GenBank/DDBJ whole genome shotgun (WGS) entry which is preliminary data.</text>
</comment>
<reference evidence="2 3" key="1">
    <citation type="journal article" date="2019" name="Commun. Biol.">
        <title>The bagworm genome reveals a unique fibroin gene that provides high tensile strength.</title>
        <authorList>
            <person name="Kono N."/>
            <person name="Nakamura H."/>
            <person name="Ohtoshi R."/>
            <person name="Tomita M."/>
            <person name="Numata K."/>
            <person name="Arakawa K."/>
        </authorList>
    </citation>
    <scope>NUCLEOTIDE SEQUENCE [LARGE SCALE GENOMIC DNA]</scope>
</reference>
<gene>
    <name evidence="2" type="ORF">EVAR_77933_1</name>
</gene>
<name>A0A4C1XQV5_EUMVA</name>
<proteinExistence type="predicted"/>
<sequence>MDGAPPPCHRCQLFGHSSHNYHRPMRCRPCGSQLRDTAGGETYLRQLHWPPHDERQEMPGFSPGGTRERTESPSPAPLGEIPEAPRGYKGTQRSTTTTPETHHGGKTQTLTPYHKL</sequence>
<dbReference type="OrthoDB" id="7477923at2759"/>
<evidence type="ECO:0000313" key="3">
    <source>
        <dbReference type="Proteomes" id="UP000299102"/>
    </source>
</evidence>
<dbReference type="EMBL" id="BGZK01000954">
    <property type="protein sequence ID" value="GBP66316.1"/>
    <property type="molecule type" value="Genomic_DNA"/>
</dbReference>
<keyword evidence="3" id="KW-1185">Reference proteome</keyword>